<proteinExistence type="predicted"/>
<dbReference type="Proteomes" id="UP000697127">
    <property type="component" value="Unassembled WGS sequence"/>
</dbReference>
<keyword evidence="3" id="KW-1185">Reference proteome</keyword>
<gene>
    <name evidence="2" type="ORF">C6P40_003506</name>
</gene>
<organism evidence="2 3">
    <name type="scientific">Pichia californica</name>
    <dbReference type="NCBI Taxonomy" id="460514"/>
    <lineage>
        <taxon>Eukaryota</taxon>
        <taxon>Fungi</taxon>
        <taxon>Dikarya</taxon>
        <taxon>Ascomycota</taxon>
        <taxon>Saccharomycotina</taxon>
        <taxon>Pichiomycetes</taxon>
        <taxon>Pichiales</taxon>
        <taxon>Pichiaceae</taxon>
        <taxon>Pichia</taxon>
    </lineage>
</organism>
<evidence type="ECO:0000313" key="2">
    <source>
        <dbReference type="EMBL" id="KAG0691255.1"/>
    </source>
</evidence>
<evidence type="ECO:0000313" key="3">
    <source>
        <dbReference type="Proteomes" id="UP000697127"/>
    </source>
</evidence>
<protein>
    <submittedName>
        <fullName evidence="2">Uncharacterized protein</fullName>
    </submittedName>
</protein>
<accession>A0A9P6WQJ1</accession>
<feature type="coiled-coil region" evidence="1">
    <location>
        <begin position="145"/>
        <end position="172"/>
    </location>
</feature>
<evidence type="ECO:0000256" key="1">
    <source>
        <dbReference type="SAM" id="Coils"/>
    </source>
</evidence>
<name>A0A9P6WQJ1_9ASCO</name>
<reference evidence="2" key="1">
    <citation type="submission" date="2020-11" db="EMBL/GenBank/DDBJ databases">
        <title>Kefir isolates.</title>
        <authorList>
            <person name="Marcisauskas S."/>
            <person name="Kim Y."/>
            <person name="Blasche S."/>
        </authorList>
    </citation>
    <scope>NUCLEOTIDE SEQUENCE</scope>
    <source>
        <strain evidence="2">Olga-1</strain>
    </source>
</reference>
<dbReference type="AlphaFoldDB" id="A0A9P6WQJ1"/>
<dbReference type="OrthoDB" id="3997174at2759"/>
<sequence>MLQSTKLQPLLLQLLEPCPELSPVLPLSVSLISLESQKQLLSCICKPAIDQDNNENGIIGNNNFSDTTLMSAHLLSQGQDTTLIADTTETMPLLQSHYSNTFGNVGNATTTTTATIPTATISSTANNNIGNISNNSNGNLDNGKLSSAQVRIEELQQQLDKMDENYDSDYINANVNPIDNLNILSLLVIRDWNQRTDINNKWQVYSFGNYRLYMHEINNNYALLLCTTAKYPSALAVARLDGICTILSNKL</sequence>
<comment type="caution">
    <text evidence="2">The sequence shown here is derived from an EMBL/GenBank/DDBJ whole genome shotgun (WGS) entry which is preliminary data.</text>
</comment>
<keyword evidence="1" id="KW-0175">Coiled coil</keyword>
<dbReference type="EMBL" id="PUHW01000004">
    <property type="protein sequence ID" value="KAG0691255.1"/>
    <property type="molecule type" value="Genomic_DNA"/>
</dbReference>